<feature type="compositionally biased region" description="Low complexity" evidence="1">
    <location>
        <begin position="26"/>
        <end position="37"/>
    </location>
</feature>
<evidence type="ECO:0000256" key="1">
    <source>
        <dbReference type="SAM" id="MobiDB-lite"/>
    </source>
</evidence>
<feature type="region of interest" description="Disordered" evidence="1">
    <location>
        <begin position="1"/>
        <end position="45"/>
    </location>
</feature>
<feature type="compositionally biased region" description="Basic residues" evidence="1">
    <location>
        <begin position="13"/>
        <end position="24"/>
    </location>
</feature>
<dbReference type="Proteomes" id="UP000799441">
    <property type="component" value="Unassembled WGS sequence"/>
</dbReference>
<organism evidence="2 3">
    <name type="scientific">Polychaeton citri CBS 116435</name>
    <dbReference type="NCBI Taxonomy" id="1314669"/>
    <lineage>
        <taxon>Eukaryota</taxon>
        <taxon>Fungi</taxon>
        <taxon>Dikarya</taxon>
        <taxon>Ascomycota</taxon>
        <taxon>Pezizomycotina</taxon>
        <taxon>Dothideomycetes</taxon>
        <taxon>Dothideomycetidae</taxon>
        <taxon>Capnodiales</taxon>
        <taxon>Capnodiaceae</taxon>
        <taxon>Polychaeton</taxon>
    </lineage>
</organism>
<proteinExistence type="predicted"/>
<feature type="compositionally biased region" description="Acidic residues" evidence="1">
    <location>
        <begin position="131"/>
        <end position="142"/>
    </location>
</feature>
<keyword evidence="3" id="KW-1185">Reference proteome</keyword>
<dbReference type="AlphaFoldDB" id="A0A9P4Q9B2"/>
<feature type="compositionally biased region" description="Acidic residues" evidence="1">
    <location>
        <begin position="247"/>
        <end position="257"/>
    </location>
</feature>
<feature type="region of interest" description="Disordered" evidence="1">
    <location>
        <begin position="109"/>
        <end position="150"/>
    </location>
</feature>
<feature type="region of interest" description="Disordered" evidence="1">
    <location>
        <begin position="244"/>
        <end position="264"/>
    </location>
</feature>
<protein>
    <submittedName>
        <fullName evidence="2">Uncharacterized protein</fullName>
    </submittedName>
</protein>
<evidence type="ECO:0000313" key="3">
    <source>
        <dbReference type="Proteomes" id="UP000799441"/>
    </source>
</evidence>
<sequence length="283" mass="30014">MADWEDTVLTTRRIPHGRSKRGKHGSSNPSSTSSPSSPFDPRKALGLYTLTGPAVDRLLPDSSSGAQAEFEIHELTPTPGGMVASMTFGARLTAAVLIAGSRRKLAEVVGEAEAGSESESESGASSAEGEGAGDDGDEEDDPSALLHPQDRKDQATNALVAAFAKNSFRNPKFWLQWQGQLVQSPSSPPTVTRGNAGYVVFSTNACRDFAGTLSCRDLGWENVAVRGRKVTGKATRGGVVRWADFGDGSDGEEEEEVATGGEVDMGSVERLKIDEWQRASNDL</sequence>
<evidence type="ECO:0000313" key="2">
    <source>
        <dbReference type="EMBL" id="KAF2721970.1"/>
    </source>
</evidence>
<dbReference type="OrthoDB" id="5220117at2759"/>
<accession>A0A9P4Q9B2</accession>
<comment type="caution">
    <text evidence="2">The sequence shown here is derived from an EMBL/GenBank/DDBJ whole genome shotgun (WGS) entry which is preliminary data.</text>
</comment>
<gene>
    <name evidence="2" type="ORF">K431DRAFT_284412</name>
</gene>
<reference evidence="2" key="1">
    <citation type="journal article" date="2020" name="Stud. Mycol.">
        <title>101 Dothideomycetes genomes: a test case for predicting lifestyles and emergence of pathogens.</title>
        <authorList>
            <person name="Haridas S."/>
            <person name="Albert R."/>
            <person name="Binder M."/>
            <person name="Bloem J."/>
            <person name="Labutti K."/>
            <person name="Salamov A."/>
            <person name="Andreopoulos B."/>
            <person name="Baker S."/>
            <person name="Barry K."/>
            <person name="Bills G."/>
            <person name="Bluhm B."/>
            <person name="Cannon C."/>
            <person name="Castanera R."/>
            <person name="Culley D."/>
            <person name="Daum C."/>
            <person name="Ezra D."/>
            <person name="Gonzalez J."/>
            <person name="Henrissat B."/>
            <person name="Kuo A."/>
            <person name="Liang C."/>
            <person name="Lipzen A."/>
            <person name="Lutzoni F."/>
            <person name="Magnuson J."/>
            <person name="Mondo S."/>
            <person name="Nolan M."/>
            <person name="Ohm R."/>
            <person name="Pangilinan J."/>
            <person name="Park H.-J."/>
            <person name="Ramirez L."/>
            <person name="Alfaro M."/>
            <person name="Sun H."/>
            <person name="Tritt A."/>
            <person name="Yoshinaga Y."/>
            <person name="Zwiers L.-H."/>
            <person name="Turgeon B."/>
            <person name="Goodwin S."/>
            <person name="Spatafora J."/>
            <person name="Crous P."/>
            <person name="Grigoriev I."/>
        </authorList>
    </citation>
    <scope>NUCLEOTIDE SEQUENCE</scope>
    <source>
        <strain evidence="2">CBS 116435</strain>
    </source>
</reference>
<name>A0A9P4Q9B2_9PEZI</name>
<dbReference type="EMBL" id="MU003786">
    <property type="protein sequence ID" value="KAF2721970.1"/>
    <property type="molecule type" value="Genomic_DNA"/>
</dbReference>